<evidence type="ECO:0000259" key="1">
    <source>
        <dbReference type="Pfam" id="PF04471"/>
    </source>
</evidence>
<keyword evidence="3" id="KW-1185">Reference proteome</keyword>
<accession>E3T5I3</accession>
<name>E3T5I3_CROVB</name>
<dbReference type="GO" id="GO:0003677">
    <property type="term" value="F:DNA binding"/>
    <property type="evidence" value="ECO:0007669"/>
    <property type="project" value="InterPro"/>
</dbReference>
<feature type="domain" description="Restriction endonuclease type IV Mrr" evidence="1">
    <location>
        <begin position="102"/>
        <end position="166"/>
    </location>
</feature>
<evidence type="ECO:0000313" key="3">
    <source>
        <dbReference type="Proteomes" id="UP000029781"/>
    </source>
</evidence>
<dbReference type="Proteomes" id="UP000029781">
    <property type="component" value="Segment"/>
</dbReference>
<dbReference type="Pfam" id="PF04471">
    <property type="entry name" value="Mrr_cat"/>
    <property type="match status" value="1"/>
</dbReference>
<organismHost>
    <name type="scientific">Cafeteria roenbergensis</name>
    <name type="common">Marine flagellate</name>
    <dbReference type="NCBI Taxonomy" id="33653"/>
</organismHost>
<dbReference type="KEGG" id="vg:9887815"/>
<dbReference type="GeneID" id="9887815"/>
<dbReference type="GO" id="GO:0009307">
    <property type="term" value="P:DNA restriction-modification system"/>
    <property type="evidence" value="ECO:0007669"/>
    <property type="project" value="InterPro"/>
</dbReference>
<dbReference type="GO" id="GO:0004519">
    <property type="term" value="F:endonuclease activity"/>
    <property type="evidence" value="ECO:0007669"/>
    <property type="project" value="InterPro"/>
</dbReference>
<dbReference type="RefSeq" id="YP_003970045.1">
    <property type="nucleotide sequence ID" value="NC_014637.1"/>
</dbReference>
<gene>
    <name evidence="2" type="ORF">crov412</name>
</gene>
<evidence type="ECO:0000313" key="2">
    <source>
        <dbReference type="EMBL" id="ADO67446.1"/>
    </source>
</evidence>
<dbReference type="EMBL" id="GU244497">
    <property type="protein sequence ID" value="ADO67446.1"/>
    <property type="molecule type" value="Genomic_DNA"/>
</dbReference>
<protein>
    <recommendedName>
        <fullName evidence="1">Restriction endonuclease type IV Mrr domain-containing protein</fullName>
    </recommendedName>
</protein>
<reference evidence="2 3" key="1">
    <citation type="journal article" date="2010" name="Proc. Natl. Acad. Sci. U.S.A.">
        <title>Giant virus with a remarkable complement of genes infects marine zooplankton.</title>
        <authorList>
            <person name="Fischer M.G."/>
            <person name="Allen M.J."/>
            <person name="Wilson W.H."/>
            <person name="Suttle C.A."/>
        </authorList>
    </citation>
    <scope>NUCLEOTIDE SEQUENCE [LARGE SCALE GENOMIC DNA]</scope>
    <source>
        <strain evidence="2 3">BV-PW1</strain>
    </source>
</reference>
<proteinExistence type="predicted"/>
<dbReference type="InterPro" id="IPR007560">
    <property type="entry name" value="Restrct_endonuc_IV_Mrr"/>
</dbReference>
<sequence>MFQFNINLQKYPELNNIKKAVLKDKIQEIFNTGYKLLYPNLNEINPENNLIISKLDKLEKNTPNIFELNKSITQLLGITTNSSRKGELVEGILEEYIKLKYSSNSYQVKRSQAHCGDGWLTLPNKKKVIVEVKAYSKTVSEQEVDKLKYDMKYSNINLGIIISLGSKIQNSRMVDLEMFTHLNKPYYIVKLGPVGNNQELLEIAFNLIENLSNIINNNTRQIIIEDNLLQKTSLLMEKINFNQQLRQNYQSLSLEIYQKMECFGQEMLKLFIEQDNLIREIITEINENSINEIILNSNQNDELEKYTKHKIYPNLLKLIDFINTKNISWNLNKDKIISKNIEIKIAQDKLTINLVNLKITLILTSKSSDIKSNKANLKLLEQLLN</sequence>
<organism evidence="2 3">
    <name type="scientific">Cafeteria roenbergensis virus (strain BV-PW1)</name>
    <name type="common">CroV</name>
    <dbReference type="NCBI Taxonomy" id="693272"/>
    <lineage>
        <taxon>Viruses</taxon>
        <taxon>Varidnaviria</taxon>
        <taxon>Bamfordvirae</taxon>
        <taxon>Nucleocytoviricota</taxon>
        <taxon>Megaviricetes</taxon>
        <taxon>Imitervirales</taxon>
        <taxon>Mimiviridae</taxon>
        <taxon>Aliimimivirinae</taxon>
        <taxon>Rheavirus</taxon>
        <taxon>Rheavirus sinusmexicani</taxon>
    </lineage>
</organism>